<feature type="region of interest" description="Disordered" evidence="1">
    <location>
        <begin position="70"/>
        <end position="98"/>
    </location>
</feature>
<dbReference type="InterPro" id="IPR011989">
    <property type="entry name" value="ARM-like"/>
</dbReference>
<gene>
    <name evidence="3" type="ORF">RFULGI_LOCUS7399</name>
</gene>
<dbReference type="Proteomes" id="UP000789396">
    <property type="component" value="Unassembled WGS sequence"/>
</dbReference>
<feature type="compositionally biased region" description="Polar residues" evidence="1">
    <location>
        <begin position="87"/>
        <end position="98"/>
    </location>
</feature>
<feature type="region of interest" description="Disordered" evidence="1">
    <location>
        <begin position="223"/>
        <end position="291"/>
    </location>
</feature>
<feature type="compositionally biased region" description="Basic and acidic residues" evidence="1">
    <location>
        <begin position="768"/>
        <end position="777"/>
    </location>
</feature>
<dbReference type="AlphaFoldDB" id="A0A9N9GQ99"/>
<reference evidence="3" key="1">
    <citation type="submission" date="2021-06" db="EMBL/GenBank/DDBJ databases">
        <authorList>
            <person name="Kallberg Y."/>
            <person name="Tangrot J."/>
            <person name="Rosling A."/>
        </authorList>
    </citation>
    <scope>NUCLEOTIDE SEQUENCE</scope>
    <source>
        <strain evidence="3">IN212</strain>
    </source>
</reference>
<dbReference type="InterPro" id="IPR052607">
    <property type="entry name" value="CEP104-like"/>
</dbReference>
<proteinExistence type="predicted"/>
<dbReference type="GO" id="GO:0005929">
    <property type="term" value="C:cilium"/>
    <property type="evidence" value="ECO:0007669"/>
    <property type="project" value="TreeGrafter"/>
</dbReference>
<feature type="compositionally biased region" description="Low complexity" evidence="1">
    <location>
        <begin position="228"/>
        <end position="247"/>
    </location>
</feature>
<organism evidence="3 4">
    <name type="scientific">Racocetra fulgida</name>
    <dbReference type="NCBI Taxonomy" id="60492"/>
    <lineage>
        <taxon>Eukaryota</taxon>
        <taxon>Fungi</taxon>
        <taxon>Fungi incertae sedis</taxon>
        <taxon>Mucoromycota</taxon>
        <taxon>Glomeromycotina</taxon>
        <taxon>Glomeromycetes</taxon>
        <taxon>Diversisporales</taxon>
        <taxon>Gigasporaceae</taxon>
        <taxon>Racocetra</taxon>
    </lineage>
</organism>
<dbReference type="Gene3D" id="1.25.10.10">
    <property type="entry name" value="Leucine-rich Repeat Variant"/>
    <property type="match status" value="1"/>
</dbReference>
<dbReference type="PANTHER" id="PTHR13371">
    <property type="entry name" value="GLYCINE-, GLUTAMATE-, THIENYLCYCLOHEXYLPIPERIDINE-BINDING PROTEIN"/>
    <property type="match status" value="1"/>
</dbReference>
<dbReference type="InterPro" id="IPR034085">
    <property type="entry name" value="TOG"/>
</dbReference>
<name>A0A9N9GQ99_9GLOM</name>
<comment type="caution">
    <text evidence="3">The sequence shown here is derived from an EMBL/GenBank/DDBJ whole genome shotgun (WGS) entry which is preliminary data.</text>
</comment>
<evidence type="ECO:0000313" key="4">
    <source>
        <dbReference type="Proteomes" id="UP000789396"/>
    </source>
</evidence>
<feature type="non-terminal residue" evidence="3">
    <location>
        <position position="807"/>
    </location>
</feature>
<dbReference type="InterPro" id="IPR016024">
    <property type="entry name" value="ARM-type_fold"/>
</dbReference>
<sequence length="807" mass="89548">ITVMGEPVDYLLAGESQKIPIEHVDEGVSRVASPETCIIPGVHDDSMTVDNSQHDHQNFTSLYSILPNSSSANNSSTALPDQVEKPATSSNSSNDFMLNSRHSSDLVPAFERAKQNAVKKDVCRLDSLKKRAIDEEDFDNADKYKTYICSYLEEEGLDLDESGEVIVLDSLDPELADIIGLAEDSSENYYKSHNEYTPYVPVPGVPGVPSGGVYQDKHHIPVGYVDVSQRQKSRSSSNSSTTRMSGSVVVQSPPSLRIPINQTDSSSFPMDRPHHPEPISPTTTHPTTPTPTIDIPIVSVDDRPLPALSKVNPNPPIPTSPLSDLNDNQPEELTDLARTAFDIPIQYFGEYDIACLLSKKFPLRESALANVTNRIDVDLGNGKEIEGNDKIGIIKATFQIIQEALNDNPEKLTLQALNLWETLTKFCVHHQVPTSTTWKFVDKTFGQLFGKVSDSNSRIKQNAINLFILLAKTYHGPIHSITLLVLKPAKFNNQPPKQSKAKVELVTRLVEEFGIALDSPKGKCDKDLVSVSYLNNNNGEVRDSAVKLVVEVVKRVGREKVEPFISDIKPILLENIWNLVTEYEETTGRIAGQVLSPPPSPKVAATTIIEKEKQDIEDLEVNEELLKTPRAKRGTVTRLEQELMELKSRFNNANNLIKEDYSTYIANASKKVQAPEEIEELTEQELRELEELEAEEEELRKNSQNVENVETVPEIPPKSKVLTKGPTRTVNKTSSSTSGKQSTKKSKSETVTPKKTLKSTPNSKSTPSRRETTEDKKVLRKNSSKSTDATLREEPEDNVPSESKGDR</sequence>
<accession>A0A9N9GQ99</accession>
<protein>
    <submittedName>
        <fullName evidence="3">3541_t:CDS:1</fullName>
    </submittedName>
</protein>
<feature type="compositionally biased region" description="Low complexity" evidence="1">
    <location>
        <begin position="732"/>
        <end position="741"/>
    </location>
</feature>
<feature type="compositionally biased region" description="Low complexity" evidence="1">
    <location>
        <begin position="280"/>
        <end position="291"/>
    </location>
</feature>
<dbReference type="OrthoDB" id="66599at2759"/>
<dbReference type="EMBL" id="CAJVPZ010010668">
    <property type="protein sequence ID" value="CAG8622100.1"/>
    <property type="molecule type" value="Genomic_DNA"/>
</dbReference>
<dbReference type="SUPFAM" id="SSF48371">
    <property type="entry name" value="ARM repeat"/>
    <property type="match status" value="1"/>
</dbReference>
<keyword evidence="4" id="KW-1185">Reference proteome</keyword>
<evidence type="ECO:0000259" key="2">
    <source>
        <dbReference type="SMART" id="SM01349"/>
    </source>
</evidence>
<feature type="compositionally biased region" description="Polar residues" evidence="1">
    <location>
        <begin position="248"/>
        <end position="268"/>
    </location>
</feature>
<feature type="domain" description="TOG" evidence="2">
    <location>
        <begin position="346"/>
        <end position="589"/>
    </location>
</feature>
<evidence type="ECO:0000256" key="1">
    <source>
        <dbReference type="SAM" id="MobiDB-lite"/>
    </source>
</evidence>
<dbReference type="PANTHER" id="PTHR13371:SF0">
    <property type="entry name" value="CENTROSOMAL PROTEIN OF 104 KDA"/>
    <property type="match status" value="1"/>
</dbReference>
<dbReference type="Pfam" id="PF21040">
    <property type="entry name" value="CEP104-like_TOG"/>
    <property type="match status" value="1"/>
</dbReference>
<dbReference type="SMART" id="SM01349">
    <property type="entry name" value="TOG"/>
    <property type="match status" value="1"/>
</dbReference>
<feature type="region of interest" description="Disordered" evidence="1">
    <location>
        <begin position="692"/>
        <end position="807"/>
    </location>
</feature>
<evidence type="ECO:0000313" key="3">
    <source>
        <dbReference type="EMBL" id="CAG8622100.1"/>
    </source>
</evidence>